<dbReference type="PROSITE" id="PS50943">
    <property type="entry name" value="HTH_CROC1"/>
    <property type="match status" value="1"/>
</dbReference>
<dbReference type="Gene3D" id="1.10.260.40">
    <property type="entry name" value="lambda repressor-like DNA-binding domains"/>
    <property type="match status" value="1"/>
</dbReference>
<organism evidence="2 3">
    <name type="scientific">Leuconostoc kimchii (strain IMSNU 11154 / KCTC 2386 / IH25)</name>
    <dbReference type="NCBI Taxonomy" id="762051"/>
    <lineage>
        <taxon>Bacteria</taxon>
        <taxon>Bacillati</taxon>
        <taxon>Bacillota</taxon>
        <taxon>Bacilli</taxon>
        <taxon>Lactobacillales</taxon>
        <taxon>Lactobacillaceae</taxon>
        <taxon>Leuconostoc</taxon>
    </lineage>
</organism>
<dbReference type="SMART" id="SM00530">
    <property type="entry name" value="HTH_XRE"/>
    <property type="match status" value="1"/>
</dbReference>
<dbReference type="HOGENOM" id="CLU_066192_50_0_9"/>
<dbReference type="STRING" id="762051.LKI_01945"/>
<evidence type="ECO:0000313" key="3">
    <source>
        <dbReference type="Proteomes" id="UP000002362"/>
    </source>
</evidence>
<sequence length="68" mass="7804">MKINEKLNKLLQEKGKSWYWLGKNSGVDMSTVYRIKNDESAGTDFNTMEKIADALDVSLDEFRSKEEG</sequence>
<feature type="domain" description="HTH cro/C1-type" evidence="1">
    <location>
        <begin position="21"/>
        <end position="62"/>
    </location>
</feature>
<proteinExistence type="predicted"/>
<dbReference type="SUPFAM" id="SSF47413">
    <property type="entry name" value="lambda repressor-like DNA-binding domains"/>
    <property type="match status" value="1"/>
</dbReference>
<dbReference type="Pfam" id="PF13443">
    <property type="entry name" value="HTH_26"/>
    <property type="match status" value="1"/>
</dbReference>
<dbReference type="GO" id="GO:0003677">
    <property type="term" value="F:DNA binding"/>
    <property type="evidence" value="ECO:0007669"/>
    <property type="project" value="InterPro"/>
</dbReference>
<dbReference type="eggNOG" id="ENOG50308J9">
    <property type="taxonomic scope" value="Bacteria"/>
</dbReference>
<dbReference type="OrthoDB" id="2736659at2"/>
<evidence type="ECO:0000313" key="2">
    <source>
        <dbReference type="EMBL" id="ADG39932.1"/>
    </source>
</evidence>
<dbReference type="PATRIC" id="fig|762051.18.peg.393"/>
<dbReference type="AlphaFoldDB" id="D5T0Y3"/>
<dbReference type="RefSeq" id="WP_013102531.1">
    <property type="nucleotide sequence ID" value="NC_014136.1"/>
</dbReference>
<reference evidence="2 3" key="1">
    <citation type="journal article" date="2010" name="J. Bacteriol.">
        <title>Complete genome sequence analysis of Leuconostoc kimchii IMSNU 11154.</title>
        <authorList>
            <person name="Oh H.M."/>
            <person name="Cho Y.J."/>
            <person name="Kim B.K."/>
            <person name="Roe J.H."/>
            <person name="Kang S.O."/>
            <person name="Nahm B.H."/>
            <person name="Jeong G."/>
            <person name="Han H.U."/>
            <person name="Chun J."/>
        </authorList>
    </citation>
    <scope>NUCLEOTIDE SEQUENCE [LARGE SCALE GENOMIC DNA]</scope>
    <source>
        <strain evidence="3">IMSNU 11154 / KCTC 2386 / IH25</strain>
    </source>
</reference>
<name>D5T0Y3_LEUKI</name>
<dbReference type="CDD" id="cd00093">
    <property type="entry name" value="HTH_XRE"/>
    <property type="match status" value="1"/>
</dbReference>
<dbReference type="InterPro" id="IPR010982">
    <property type="entry name" value="Lambda_DNA-bd_dom_sf"/>
</dbReference>
<dbReference type="KEGG" id="lki:LKI_01945"/>
<dbReference type="InterPro" id="IPR001387">
    <property type="entry name" value="Cro/C1-type_HTH"/>
</dbReference>
<dbReference type="Proteomes" id="UP000002362">
    <property type="component" value="Chromosome"/>
</dbReference>
<dbReference type="EMBL" id="CP001758">
    <property type="protein sequence ID" value="ADG39932.1"/>
    <property type="molecule type" value="Genomic_DNA"/>
</dbReference>
<evidence type="ECO:0000259" key="1">
    <source>
        <dbReference type="PROSITE" id="PS50943"/>
    </source>
</evidence>
<accession>D5T0Y3</accession>
<gene>
    <name evidence="2" type="ordered locus">LKI_01945</name>
</gene>
<protein>
    <recommendedName>
        <fullName evidence="1">HTH cro/C1-type domain-containing protein</fullName>
    </recommendedName>
</protein>